<evidence type="ECO:0000313" key="8">
    <source>
        <dbReference type="EMBL" id="OHX67980.1"/>
    </source>
</evidence>
<evidence type="ECO:0000256" key="1">
    <source>
        <dbReference type="ARBA" id="ARBA00000385"/>
    </source>
</evidence>
<dbReference type="EC" id="5.4.99.25" evidence="5"/>
<protein>
    <recommendedName>
        <fullName evidence="5">tRNA pseudouridine synthase B</fullName>
        <ecNumber evidence="5">5.4.99.25</ecNumber>
    </recommendedName>
    <alternativeName>
        <fullName evidence="5">tRNA pseudouridine(55) synthase</fullName>
        <shortName evidence="5">Psi55 synthase</shortName>
    </alternativeName>
    <alternativeName>
        <fullName evidence="5">tRNA pseudouridylate synthase</fullName>
    </alternativeName>
    <alternativeName>
        <fullName evidence="5">tRNA-uridine isomerase</fullName>
    </alternativeName>
</protein>
<evidence type="ECO:0000256" key="4">
    <source>
        <dbReference type="ARBA" id="ARBA00023235"/>
    </source>
</evidence>
<keyword evidence="4 5" id="KW-0413">Isomerase</keyword>
<dbReference type="Pfam" id="PF16198">
    <property type="entry name" value="TruB_C_2"/>
    <property type="match status" value="1"/>
</dbReference>
<dbReference type="InterPro" id="IPR032819">
    <property type="entry name" value="TruB_C"/>
</dbReference>
<evidence type="ECO:0000256" key="3">
    <source>
        <dbReference type="ARBA" id="ARBA00022694"/>
    </source>
</evidence>
<dbReference type="Pfam" id="PF01509">
    <property type="entry name" value="TruB_N"/>
    <property type="match status" value="1"/>
</dbReference>
<evidence type="ECO:0000313" key="9">
    <source>
        <dbReference type="Proteomes" id="UP000179797"/>
    </source>
</evidence>
<dbReference type="NCBIfam" id="TIGR00431">
    <property type="entry name" value="TruB"/>
    <property type="match status" value="1"/>
</dbReference>
<reference evidence="8 9" key="1">
    <citation type="journal article" date="2012" name="Int. J. Syst. Evol. Microbiol.">
        <title>Flammeovirga pacifica sp. nov., isolated from deep-sea sediment.</title>
        <authorList>
            <person name="Xu H."/>
            <person name="Fu Y."/>
            <person name="Yang N."/>
            <person name="Ding Z."/>
            <person name="Lai Q."/>
            <person name="Zeng R."/>
        </authorList>
    </citation>
    <scope>NUCLEOTIDE SEQUENCE [LARGE SCALE GENOMIC DNA]</scope>
    <source>
        <strain evidence="9">DSM 24597 / LMG 26175 / WPAGA1</strain>
    </source>
</reference>
<dbReference type="STRING" id="915059.NH26_17335"/>
<dbReference type="InterPro" id="IPR014780">
    <property type="entry name" value="tRNA_psdUridine_synth_TruB"/>
</dbReference>
<dbReference type="PANTHER" id="PTHR13767:SF2">
    <property type="entry name" value="PSEUDOURIDYLATE SYNTHASE TRUB1"/>
    <property type="match status" value="1"/>
</dbReference>
<comment type="caution">
    <text evidence="8">The sequence shown here is derived from an EMBL/GenBank/DDBJ whole genome shotgun (WGS) entry which is preliminary data.</text>
</comment>
<dbReference type="EMBL" id="JRYR02000001">
    <property type="protein sequence ID" value="OHX67980.1"/>
    <property type="molecule type" value="Genomic_DNA"/>
</dbReference>
<feature type="active site" description="Nucleophile" evidence="5">
    <location>
        <position position="45"/>
    </location>
</feature>
<dbReference type="Proteomes" id="UP000179797">
    <property type="component" value="Unassembled WGS sequence"/>
</dbReference>
<proteinExistence type="inferred from homology"/>
<evidence type="ECO:0000259" key="7">
    <source>
        <dbReference type="Pfam" id="PF16198"/>
    </source>
</evidence>
<sequence length="234" mass="26583">MKDFDFAAGETVLVDKPLEWTSFGVVKKLRWEMKVKKVGHAGTLDPLATGLLILCTGKSTKTIDQIQGQIKEYEGEMVIGQTTPSHDLETEVDSESDISHITEENIHALLPQFTGKIMQVPPMHSAIKVDGVRVYKHARKGKEVKIDPREIEIMELEVTKIDLPKIQFRMVCSKGTYVRSFVRDFGKELGVGAYMSALRRTKIGDYSVEEAKSVEEWIEVIREWRASKEEEENK</sequence>
<dbReference type="GO" id="GO:0031119">
    <property type="term" value="P:tRNA pseudouridine synthesis"/>
    <property type="evidence" value="ECO:0007669"/>
    <property type="project" value="UniProtKB-UniRule"/>
</dbReference>
<dbReference type="InterPro" id="IPR020103">
    <property type="entry name" value="PsdUridine_synth_cat_dom_sf"/>
</dbReference>
<dbReference type="SUPFAM" id="SSF55120">
    <property type="entry name" value="Pseudouridine synthase"/>
    <property type="match status" value="1"/>
</dbReference>
<comment type="function">
    <text evidence="5">Responsible for synthesis of pseudouridine from uracil-55 in the psi GC loop of transfer RNAs.</text>
</comment>
<dbReference type="PANTHER" id="PTHR13767">
    <property type="entry name" value="TRNA-PSEUDOURIDINE SYNTHASE"/>
    <property type="match status" value="1"/>
</dbReference>
<dbReference type="RefSeq" id="WP_044220008.1">
    <property type="nucleotide sequence ID" value="NZ_JRYR02000001.1"/>
</dbReference>
<evidence type="ECO:0000256" key="2">
    <source>
        <dbReference type="ARBA" id="ARBA00005642"/>
    </source>
</evidence>
<feature type="domain" description="Pseudouridine synthase II N-terminal" evidence="6">
    <location>
        <begin position="31"/>
        <end position="178"/>
    </location>
</feature>
<organism evidence="8 9">
    <name type="scientific">Flammeovirga pacifica</name>
    <dbReference type="NCBI Taxonomy" id="915059"/>
    <lineage>
        <taxon>Bacteria</taxon>
        <taxon>Pseudomonadati</taxon>
        <taxon>Bacteroidota</taxon>
        <taxon>Cytophagia</taxon>
        <taxon>Cytophagales</taxon>
        <taxon>Flammeovirgaceae</taxon>
        <taxon>Flammeovirga</taxon>
    </lineage>
</organism>
<dbReference type="OrthoDB" id="9802309at2"/>
<accession>A0A1S1Z3X9</accession>
<feature type="domain" description="tRNA pseudouridylate synthase B C-terminal" evidence="7">
    <location>
        <begin position="179"/>
        <end position="227"/>
    </location>
</feature>
<dbReference type="GO" id="GO:0160148">
    <property type="term" value="F:tRNA pseudouridine(55) synthase activity"/>
    <property type="evidence" value="ECO:0007669"/>
    <property type="project" value="UniProtKB-EC"/>
</dbReference>
<comment type="catalytic activity">
    <reaction evidence="1 5">
        <text>uridine(55) in tRNA = pseudouridine(55) in tRNA</text>
        <dbReference type="Rhea" id="RHEA:42532"/>
        <dbReference type="Rhea" id="RHEA-COMP:10101"/>
        <dbReference type="Rhea" id="RHEA-COMP:10102"/>
        <dbReference type="ChEBI" id="CHEBI:65314"/>
        <dbReference type="ChEBI" id="CHEBI:65315"/>
        <dbReference type="EC" id="5.4.99.25"/>
    </reaction>
</comment>
<dbReference type="GO" id="GO:1990481">
    <property type="term" value="P:mRNA pseudouridine synthesis"/>
    <property type="evidence" value="ECO:0007669"/>
    <property type="project" value="TreeGrafter"/>
</dbReference>
<dbReference type="GO" id="GO:0003723">
    <property type="term" value="F:RNA binding"/>
    <property type="evidence" value="ECO:0007669"/>
    <property type="project" value="InterPro"/>
</dbReference>
<dbReference type="HAMAP" id="MF_01080">
    <property type="entry name" value="TruB_bact"/>
    <property type="match status" value="1"/>
</dbReference>
<keyword evidence="3 5" id="KW-0819">tRNA processing</keyword>
<comment type="similarity">
    <text evidence="2 5">Belongs to the pseudouridine synthase TruB family. Type 1 subfamily.</text>
</comment>
<dbReference type="Gene3D" id="3.30.2350.10">
    <property type="entry name" value="Pseudouridine synthase"/>
    <property type="match status" value="1"/>
</dbReference>
<evidence type="ECO:0000259" key="6">
    <source>
        <dbReference type="Pfam" id="PF01509"/>
    </source>
</evidence>
<evidence type="ECO:0000256" key="5">
    <source>
        <dbReference type="HAMAP-Rule" id="MF_01080"/>
    </source>
</evidence>
<name>A0A1S1Z3X9_FLAPC</name>
<dbReference type="AlphaFoldDB" id="A0A1S1Z3X9"/>
<dbReference type="CDD" id="cd02573">
    <property type="entry name" value="PseudoU_synth_EcTruB"/>
    <property type="match status" value="1"/>
</dbReference>
<keyword evidence="9" id="KW-1185">Reference proteome</keyword>
<gene>
    <name evidence="5" type="primary">truB</name>
    <name evidence="8" type="ORF">NH26_17335</name>
</gene>
<dbReference type="InterPro" id="IPR002501">
    <property type="entry name" value="PsdUridine_synth_N"/>
</dbReference>